<sequence length="382" mass="43099">MVHNQVCPNCFVKDSCRIADKIAIWVVRLYTAFSVTGSPQPKPKRAKILYRWNGWLNSTAQLPVPCCSSDEVRKWRIIIQDGLVEGRRDHPGIYRPRGDGRIMPLTTAAPAAYFIVFRDHLHHNVAGFGRRTHVRASRVTHRRALFLMRDPEEAGWSHANAEICGQPDASAQRRQGLEDEQQELGLAWLGLAQNVETLGKRFHPREPYPRDSVRPVSFPMNNLSLWLITNFDLLQCTDSPTSMAGKPHLSIVVWKGDPVDFPQYRHTALCFRFPDTLTPITIHAIGPPGEYVYELQDSHDPALDHGIAGVVNVGMLSMLTTNSRLDGILRAVPMENSNPEFNCQIWIEKALKSLQNHRLLTSEAYSKGVDGMMNDPESIRIA</sequence>
<protein>
    <submittedName>
        <fullName evidence="1">Uncharacterized protein</fullName>
    </submittedName>
</protein>
<gene>
    <name evidence="1" type="ORF">MYCFIDRAFT_170196</name>
</gene>
<dbReference type="KEGG" id="pfj:MYCFIDRAFT_170196"/>
<dbReference type="eggNOG" id="ENOG502SV8D">
    <property type="taxonomic scope" value="Eukaryota"/>
</dbReference>
<dbReference type="Pfam" id="PF20174">
    <property type="entry name" value="DUF6540"/>
    <property type="match status" value="1"/>
</dbReference>
<dbReference type="EMBL" id="KB446555">
    <property type="protein sequence ID" value="EME88610.1"/>
    <property type="molecule type" value="Genomic_DNA"/>
</dbReference>
<dbReference type="GeneID" id="19332460"/>
<dbReference type="OrthoDB" id="37659at2759"/>
<proteinExistence type="predicted"/>
<organism evidence="1 2">
    <name type="scientific">Pseudocercospora fijiensis (strain CIRAD86)</name>
    <name type="common">Black leaf streak disease fungus</name>
    <name type="synonym">Mycosphaerella fijiensis</name>
    <dbReference type="NCBI Taxonomy" id="383855"/>
    <lineage>
        <taxon>Eukaryota</taxon>
        <taxon>Fungi</taxon>
        <taxon>Dikarya</taxon>
        <taxon>Ascomycota</taxon>
        <taxon>Pezizomycotina</taxon>
        <taxon>Dothideomycetes</taxon>
        <taxon>Dothideomycetidae</taxon>
        <taxon>Mycosphaerellales</taxon>
        <taxon>Mycosphaerellaceae</taxon>
        <taxon>Pseudocercospora</taxon>
    </lineage>
</organism>
<dbReference type="HOGENOM" id="CLU_723853_0_0_1"/>
<dbReference type="InterPro" id="IPR046670">
    <property type="entry name" value="DUF6540"/>
</dbReference>
<evidence type="ECO:0000313" key="1">
    <source>
        <dbReference type="EMBL" id="EME88610.1"/>
    </source>
</evidence>
<dbReference type="Proteomes" id="UP000016932">
    <property type="component" value="Unassembled WGS sequence"/>
</dbReference>
<accession>N1Q7G4</accession>
<dbReference type="VEuPathDB" id="FungiDB:MYCFIDRAFT_170196"/>
<evidence type="ECO:0000313" key="2">
    <source>
        <dbReference type="Proteomes" id="UP000016932"/>
    </source>
</evidence>
<keyword evidence="2" id="KW-1185">Reference proteome</keyword>
<name>N1Q7G4_PSEFD</name>
<dbReference type="RefSeq" id="XP_007921580.1">
    <property type="nucleotide sequence ID" value="XM_007923389.1"/>
</dbReference>
<dbReference type="STRING" id="383855.N1Q7G4"/>
<reference evidence="1 2" key="1">
    <citation type="journal article" date="2012" name="PLoS Pathog.">
        <title>Diverse lifestyles and strategies of plant pathogenesis encoded in the genomes of eighteen Dothideomycetes fungi.</title>
        <authorList>
            <person name="Ohm R.A."/>
            <person name="Feau N."/>
            <person name="Henrissat B."/>
            <person name="Schoch C.L."/>
            <person name="Horwitz B.A."/>
            <person name="Barry K.W."/>
            <person name="Condon B.J."/>
            <person name="Copeland A.C."/>
            <person name="Dhillon B."/>
            <person name="Glaser F."/>
            <person name="Hesse C.N."/>
            <person name="Kosti I."/>
            <person name="LaButti K."/>
            <person name="Lindquist E.A."/>
            <person name="Lucas S."/>
            <person name="Salamov A.A."/>
            <person name="Bradshaw R.E."/>
            <person name="Ciuffetti L."/>
            <person name="Hamelin R.C."/>
            <person name="Kema G.H.J."/>
            <person name="Lawrence C."/>
            <person name="Scott J.A."/>
            <person name="Spatafora J.W."/>
            <person name="Turgeon B.G."/>
            <person name="de Wit P.J.G.M."/>
            <person name="Zhong S."/>
            <person name="Goodwin S.B."/>
            <person name="Grigoriev I.V."/>
        </authorList>
    </citation>
    <scope>NUCLEOTIDE SEQUENCE [LARGE SCALE GENOMIC DNA]</scope>
    <source>
        <strain evidence="1 2">CIRAD86</strain>
    </source>
</reference>
<dbReference type="AlphaFoldDB" id="N1Q7G4"/>